<keyword evidence="4" id="KW-0597">Phosphoprotein</keyword>
<evidence type="ECO:0000256" key="2">
    <source>
        <dbReference type="ARBA" id="ARBA00004236"/>
    </source>
</evidence>
<dbReference type="InterPro" id="IPR005467">
    <property type="entry name" value="His_kinase_dom"/>
</dbReference>
<keyword evidence="11" id="KW-1185">Reference proteome</keyword>
<keyword evidence="6 10" id="KW-0418">Kinase</keyword>
<comment type="catalytic activity">
    <reaction evidence="1">
        <text>ATP + protein L-histidine = ADP + protein N-phospho-L-histidine.</text>
        <dbReference type="EC" id="2.7.13.3"/>
    </reaction>
</comment>
<proteinExistence type="predicted"/>
<dbReference type="PRINTS" id="PR00344">
    <property type="entry name" value="BCTRLSENSOR"/>
</dbReference>
<reference evidence="10 11" key="1">
    <citation type="submission" date="2020-08" db="EMBL/GenBank/DDBJ databases">
        <title>A Genomic Blueprint of the Chicken Gut Microbiome.</title>
        <authorList>
            <person name="Gilroy R."/>
            <person name="Ravi A."/>
            <person name="Getino M."/>
            <person name="Pursley I."/>
            <person name="Horton D.L."/>
            <person name="Alikhan N.-F."/>
            <person name="Baker D."/>
            <person name="Gharbi K."/>
            <person name="Hall N."/>
            <person name="Watson M."/>
            <person name="Adriaenssens E.M."/>
            <person name="Foster-Nyarko E."/>
            <person name="Jarju S."/>
            <person name="Secka A."/>
            <person name="Antonio M."/>
            <person name="Oren A."/>
            <person name="Chaudhuri R."/>
            <person name="La Ragione R.M."/>
            <person name="Hildebrand F."/>
            <person name="Pallen M.J."/>
        </authorList>
    </citation>
    <scope>NUCLEOTIDE SEQUENCE [LARGE SCALE GENOMIC DNA]</scope>
    <source>
        <strain evidence="10 11">Sa4CUA7</strain>
    </source>
</reference>
<feature type="transmembrane region" description="Helical" evidence="8">
    <location>
        <begin position="70"/>
        <end position="92"/>
    </location>
</feature>
<keyword evidence="8" id="KW-0472">Membrane</keyword>
<dbReference type="Pfam" id="PF02518">
    <property type="entry name" value="HATPase_c"/>
    <property type="match status" value="1"/>
</dbReference>
<dbReference type="SUPFAM" id="SSF47384">
    <property type="entry name" value="Homodimeric domain of signal transducing histidine kinase"/>
    <property type="match status" value="1"/>
</dbReference>
<accession>A0ABR8RYH7</accession>
<dbReference type="GO" id="GO:0016301">
    <property type="term" value="F:kinase activity"/>
    <property type="evidence" value="ECO:0007669"/>
    <property type="project" value="UniProtKB-KW"/>
</dbReference>
<keyword evidence="8" id="KW-0812">Transmembrane</keyword>
<evidence type="ECO:0000256" key="3">
    <source>
        <dbReference type="ARBA" id="ARBA00012438"/>
    </source>
</evidence>
<evidence type="ECO:0000256" key="8">
    <source>
        <dbReference type="SAM" id="Phobius"/>
    </source>
</evidence>
<dbReference type="CDD" id="cd00075">
    <property type="entry name" value="HATPase"/>
    <property type="match status" value="1"/>
</dbReference>
<keyword evidence="5" id="KW-0808">Transferase</keyword>
<dbReference type="Gene3D" id="1.10.287.130">
    <property type="match status" value="1"/>
</dbReference>
<feature type="transmembrane region" description="Helical" evidence="8">
    <location>
        <begin position="23"/>
        <end position="50"/>
    </location>
</feature>
<dbReference type="SMART" id="SM00387">
    <property type="entry name" value="HATPase_c"/>
    <property type="match status" value="1"/>
</dbReference>
<dbReference type="EC" id="2.7.13.3" evidence="3"/>
<dbReference type="PANTHER" id="PTHR43711">
    <property type="entry name" value="TWO-COMPONENT HISTIDINE KINASE"/>
    <property type="match status" value="1"/>
</dbReference>
<dbReference type="Pfam" id="PF00512">
    <property type="entry name" value="HisKA"/>
    <property type="match status" value="1"/>
</dbReference>
<sequence length="336" mass="34598">MTGRADTAVAADRRRVNRAALRAGLWVGMAAAALVAGVTTATVAVMIGASRPDRGGPHGGRRSRVIDLDLVVPLTVALGLLGAVALAVLAWYAARRAAAPLADALRVQRAFVADAGHELRTPLTTLSSRIQLAQHRATHGGDVVEALAGLRRDADAMDAALTDLLVAAETAAGGRSDRTAVTSVADAAADAVAVTEPRAAERGIRLIVEVPPDAAAAATRAALGRALIALLDNAVRHSPPGGTVVIHADTAGRRVRIRVADQGPGITGIDPERLFERFTRAAAPAEGRPHGFGLGLSLVRDIAVRFGGDVAVESTSPQGTVFVLRLPKARRSARPA</sequence>
<dbReference type="InterPro" id="IPR003594">
    <property type="entry name" value="HATPase_dom"/>
</dbReference>
<comment type="caution">
    <text evidence="10">The sequence shown here is derived from an EMBL/GenBank/DDBJ whole genome shotgun (WGS) entry which is preliminary data.</text>
</comment>
<dbReference type="EMBL" id="JACSQP010000001">
    <property type="protein sequence ID" value="MBD7956240.1"/>
    <property type="molecule type" value="Genomic_DNA"/>
</dbReference>
<evidence type="ECO:0000256" key="7">
    <source>
        <dbReference type="ARBA" id="ARBA00023012"/>
    </source>
</evidence>
<evidence type="ECO:0000256" key="1">
    <source>
        <dbReference type="ARBA" id="ARBA00000085"/>
    </source>
</evidence>
<evidence type="ECO:0000313" key="11">
    <source>
        <dbReference type="Proteomes" id="UP000648352"/>
    </source>
</evidence>
<comment type="subcellular location">
    <subcellularLocation>
        <location evidence="2">Cell membrane</location>
    </subcellularLocation>
</comment>
<dbReference type="SUPFAM" id="SSF55874">
    <property type="entry name" value="ATPase domain of HSP90 chaperone/DNA topoisomerase II/histidine kinase"/>
    <property type="match status" value="1"/>
</dbReference>
<dbReference type="Proteomes" id="UP000648352">
    <property type="component" value="Unassembled WGS sequence"/>
</dbReference>
<dbReference type="InterPro" id="IPR036890">
    <property type="entry name" value="HATPase_C_sf"/>
</dbReference>
<protein>
    <recommendedName>
        <fullName evidence="3">histidine kinase</fullName>
        <ecNumber evidence="3">2.7.13.3</ecNumber>
    </recommendedName>
</protein>
<dbReference type="PANTHER" id="PTHR43711:SF32">
    <property type="entry name" value="SENSOR-TYPE HISTIDINE KINASE PRRB"/>
    <property type="match status" value="1"/>
</dbReference>
<dbReference type="InterPro" id="IPR004358">
    <property type="entry name" value="Sig_transdc_His_kin-like_C"/>
</dbReference>
<dbReference type="SMART" id="SM00388">
    <property type="entry name" value="HisKA"/>
    <property type="match status" value="1"/>
</dbReference>
<dbReference type="Gene3D" id="3.30.565.10">
    <property type="entry name" value="Histidine kinase-like ATPase, C-terminal domain"/>
    <property type="match status" value="1"/>
</dbReference>
<evidence type="ECO:0000256" key="4">
    <source>
        <dbReference type="ARBA" id="ARBA00022553"/>
    </source>
</evidence>
<dbReference type="PROSITE" id="PS50109">
    <property type="entry name" value="HIS_KIN"/>
    <property type="match status" value="1"/>
</dbReference>
<keyword evidence="7" id="KW-0902">Two-component regulatory system</keyword>
<dbReference type="InterPro" id="IPR050736">
    <property type="entry name" value="Sensor_HK_Regulatory"/>
</dbReference>
<feature type="domain" description="Histidine kinase" evidence="9">
    <location>
        <begin position="114"/>
        <end position="330"/>
    </location>
</feature>
<gene>
    <name evidence="10" type="ORF">H9651_01135</name>
</gene>
<evidence type="ECO:0000256" key="6">
    <source>
        <dbReference type="ARBA" id="ARBA00022777"/>
    </source>
</evidence>
<dbReference type="RefSeq" id="WP_191717265.1">
    <property type="nucleotide sequence ID" value="NZ_JACSQP010000001.1"/>
</dbReference>
<keyword evidence="8" id="KW-1133">Transmembrane helix</keyword>
<dbReference type="InterPro" id="IPR003661">
    <property type="entry name" value="HisK_dim/P_dom"/>
</dbReference>
<evidence type="ECO:0000313" key="10">
    <source>
        <dbReference type="EMBL" id="MBD7956240.1"/>
    </source>
</evidence>
<dbReference type="InterPro" id="IPR036097">
    <property type="entry name" value="HisK_dim/P_sf"/>
</dbReference>
<organism evidence="10 11">
    <name type="scientific">Microbacterium pullorum</name>
    <dbReference type="NCBI Taxonomy" id="2762236"/>
    <lineage>
        <taxon>Bacteria</taxon>
        <taxon>Bacillati</taxon>
        <taxon>Actinomycetota</taxon>
        <taxon>Actinomycetes</taxon>
        <taxon>Micrococcales</taxon>
        <taxon>Microbacteriaceae</taxon>
        <taxon>Microbacterium</taxon>
    </lineage>
</organism>
<evidence type="ECO:0000256" key="5">
    <source>
        <dbReference type="ARBA" id="ARBA00022679"/>
    </source>
</evidence>
<dbReference type="CDD" id="cd00082">
    <property type="entry name" value="HisKA"/>
    <property type="match status" value="1"/>
</dbReference>
<evidence type="ECO:0000259" key="9">
    <source>
        <dbReference type="PROSITE" id="PS50109"/>
    </source>
</evidence>
<name>A0ABR8RYH7_9MICO</name>